<dbReference type="Pfam" id="PF05916">
    <property type="entry name" value="Sld5"/>
    <property type="match status" value="1"/>
</dbReference>
<evidence type="ECO:0000313" key="8">
    <source>
        <dbReference type="EMBL" id="KAK2713154.1"/>
    </source>
</evidence>
<dbReference type="AlphaFoldDB" id="A0AA88HSZ9"/>
<keyword evidence="4 5" id="KW-0539">Nucleus</keyword>
<comment type="caution">
    <text evidence="8">The sequence shown here is derived from an EMBL/GenBank/DDBJ whole genome shotgun (WGS) entry which is preliminary data.</text>
</comment>
<gene>
    <name evidence="8" type="ORF">QYM36_011743</name>
</gene>
<dbReference type="PANTHER" id="PTHR12914:SF2">
    <property type="entry name" value="DNA REPLICATION COMPLEX GINS PROTEIN PSF1"/>
    <property type="match status" value="1"/>
</dbReference>
<dbReference type="CDD" id="cd11710">
    <property type="entry name" value="GINS_A_psf1"/>
    <property type="match status" value="1"/>
</dbReference>
<dbReference type="GO" id="GO:0000811">
    <property type="term" value="C:GINS complex"/>
    <property type="evidence" value="ECO:0007669"/>
    <property type="project" value="UniProtKB-UniRule"/>
</dbReference>
<comment type="similarity">
    <text evidence="2 5">Belongs to the GINS1/PSF1 family.</text>
</comment>
<dbReference type="Gene3D" id="1.20.58.1030">
    <property type="match status" value="1"/>
</dbReference>
<feature type="domain" description="DNA replication complex GINS protein PSF1 C-terminal" evidence="7">
    <location>
        <begin position="171"/>
        <end position="221"/>
    </location>
</feature>
<dbReference type="GO" id="GO:1902983">
    <property type="term" value="P:DNA strand elongation involved in mitotic DNA replication"/>
    <property type="evidence" value="ECO:0007669"/>
    <property type="project" value="TreeGrafter"/>
</dbReference>
<dbReference type="Pfam" id="PF24997">
    <property type="entry name" value="PSF1_C"/>
    <property type="match status" value="1"/>
</dbReference>
<dbReference type="CDD" id="cd21696">
    <property type="entry name" value="GINS_B_Psf1"/>
    <property type="match status" value="1"/>
</dbReference>
<dbReference type="EMBL" id="JAVRJZ010000015">
    <property type="protein sequence ID" value="KAK2713154.1"/>
    <property type="molecule type" value="Genomic_DNA"/>
</dbReference>
<dbReference type="InterPro" id="IPR005339">
    <property type="entry name" value="GINS_Psf1"/>
</dbReference>
<feature type="domain" description="GINS subunit" evidence="6">
    <location>
        <begin position="74"/>
        <end position="155"/>
    </location>
</feature>
<evidence type="ECO:0000256" key="3">
    <source>
        <dbReference type="ARBA" id="ARBA00022705"/>
    </source>
</evidence>
<reference evidence="8" key="1">
    <citation type="submission" date="2023-07" db="EMBL/GenBank/DDBJ databases">
        <title>Chromosome-level genome assembly of Artemia franciscana.</title>
        <authorList>
            <person name="Jo E."/>
        </authorList>
    </citation>
    <scope>NUCLEOTIDE SEQUENCE</scope>
    <source>
        <tissue evidence="8">Whole body</tissue>
    </source>
</reference>
<sequence>MGIEAVPLEFRVSPAQILRGVGIYSCACLIFSFKGSEAQMNFVQDLIRPHTSIPPFNDDGVRQLLDEMESLYRENIRDSVELTEYYPTVLIRHAYLERRKRYLLSYLKNRLDEISLIRWQFGSILPSNIKTQLCEPEILWFNKYSKALSQYMKSVGDGTGLDLTQNQQPPKSPYIQVKVLEDIGEVQNEYDETIVLKPGTIHYLPKSLCEQFIHEGMMEHIPIV</sequence>
<evidence type="ECO:0000256" key="2">
    <source>
        <dbReference type="ARBA" id="ARBA00006677"/>
    </source>
</evidence>
<evidence type="ECO:0000259" key="7">
    <source>
        <dbReference type="Pfam" id="PF24997"/>
    </source>
</evidence>
<dbReference type="InterPro" id="IPR056783">
    <property type="entry name" value="PSF1_C"/>
</dbReference>
<organism evidence="8 9">
    <name type="scientific">Artemia franciscana</name>
    <name type="common">Brine shrimp</name>
    <name type="synonym">Artemia sanfranciscana</name>
    <dbReference type="NCBI Taxonomy" id="6661"/>
    <lineage>
        <taxon>Eukaryota</taxon>
        <taxon>Metazoa</taxon>
        <taxon>Ecdysozoa</taxon>
        <taxon>Arthropoda</taxon>
        <taxon>Crustacea</taxon>
        <taxon>Branchiopoda</taxon>
        <taxon>Anostraca</taxon>
        <taxon>Artemiidae</taxon>
        <taxon>Artemia</taxon>
    </lineage>
</organism>
<keyword evidence="3 5" id="KW-0235">DNA replication</keyword>
<comment type="function">
    <text evidence="5">Required for correct functioning of the GINS complex, a complex that plays an essential role in the initiation of DNA replication, and progression of DNA replication forks. GINS complex seems to bind preferentially to single-stranded DNA.</text>
</comment>
<protein>
    <recommendedName>
        <fullName evidence="5">DNA replication complex GINS protein PSF1</fullName>
    </recommendedName>
</protein>
<evidence type="ECO:0000259" key="6">
    <source>
        <dbReference type="Pfam" id="PF05916"/>
    </source>
</evidence>
<dbReference type="Proteomes" id="UP001187531">
    <property type="component" value="Unassembled WGS sequence"/>
</dbReference>
<comment type="subunit">
    <text evidence="5">Component of the GINS complex.</text>
</comment>
<dbReference type="PANTHER" id="PTHR12914">
    <property type="entry name" value="PARTNER OF SLD5"/>
    <property type="match status" value="1"/>
</dbReference>
<dbReference type="InterPro" id="IPR036224">
    <property type="entry name" value="GINS_bundle-like_dom_sf"/>
</dbReference>
<accession>A0AA88HSZ9</accession>
<comment type="subcellular location">
    <subcellularLocation>
        <location evidence="1 5">Nucleus</location>
    </subcellularLocation>
</comment>
<evidence type="ECO:0000313" key="9">
    <source>
        <dbReference type="Proteomes" id="UP001187531"/>
    </source>
</evidence>
<evidence type="ECO:0000256" key="4">
    <source>
        <dbReference type="ARBA" id="ARBA00023242"/>
    </source>
</evidence>
<keyword evidence="9" id="KW-1185">Reference proteome</keyword>
<name>A0AA88HSZ9_ARTSF</name>
<dbReference type="InterPro" id="IPR021151">
    <property type="entry name" value="GINS_A"/>
</dbReference>
<proteinExistence type="inferred from homology"/>
<dbReference type="SUPFAM" id="SSF158573">
    <property type="entry name" value="GINS helical bundle-like"/>
    <property type="match status" value="1"/>
</dbReference>
<evidence type="ECO:0000256" key="5">
    <source>
        <dbReference type="RuleBase" id="RU368085"/>
    </source>
</evidence>
<evidence type="ECO:0000256" key="1">
    <source>
        <dbReference type="ARBA" id="ARBA00004123"/>
    </source>
</evidence>